<dbReference type="EC" id="2.4.1.34" evidence="3"/>
<feature type="transmembrane region" description="Helical" evidence="14">
    <location>
        <begin position="1479"/>
        <end position="1497"/>
    </location>
</feature>
<dbReference type="Gramene" id="RZC45836">
    <property type="protein sequence ID" value="RZC45836"/>
    <property type="gene ID" value="C5167_038786"/>
</dbReference>
<dbReference type="SMART" id="SM01205">
    <property type="entry name" value="FKS1_dom1"/>
    <property type="match status" value="1"/>
</dbReference>
<evidence type="ECO:0000256" key="13">
    <source>
        <dbReference type="ARBA" id="ARBA00047777"/>
    </source>
</evidence>
<keyword evidence="10 14" id="KW-0472">Membrane</keyword>
<evidence type="ECO:0000256" key="9">
    <source>
        <dbReference type="ARBA" id="ARBA00022989"/>
    </source>
</evidence>
<dbReference type="OMA" id="NGCAESC"/>
<keyword evidence="7 14" id="KW-0812">Transmembrane</keyword>
<feature type="transmembrane region" description="Helical" evidence="14">
    <location>
        <begin position="214"/>
        <end position="232"/>
    </location>
</feature>
<organism evidence="16 17">
    <name type="scientific">Papaver somniferum</name>
    <name type="common">Opium poppy</name>
    <dbReference type="NCBI Taxonomy" id="3469"/>
    <lineage>
        <taxon>Eukaryota</taxon>
        <taxon>Viridiplantae</taxon>
        <taxon>Streptophyta</taxon>
        <taxon>Embryophyta</taxon>
        <taxon>Tracheophyta</taxon>
        <taxon>Spermatophyta</taxon>
        <taxon>Magnoliopsida</taxon>
        <taxon>Ranunculales</taxon>
        <taxon>Papaveraceae</taxon>
        <taxon>Papaveroideae</taxon>
        <taxon>Papaver</taxon>
    </lineage>
</organism>
<dbReference type="GO" id="GO:0000148">
    <property type="term" value="C:1,3-beta-D-glucan synthase complex"/>
    <property type="evidence" value="ECO:0007669"/>
    <property type="project" value="InterPro"/>
</dbReference>
<dbReference type="EMBL" id="CM010715">
    <property type="protein sequence ID" value="RZC45836.1"/>
    <property type="molecule type" value="Genomic_DNA"/>
</dbReference>
<dbReference type="GO" id="GO:0006075">
    <property type="term" value="P:(1-&gt;3)-beta-D-glucan biosynthetic process"/>
    <property type="evidence" value="ECO:0007669"/>
    <property type="project" value="InterPro"/>
</dbReference>
<evidence type="ECO:0000256" key="6">
    <source>
        <dbReference type="ARBA" id="ARBA00022679"/>
    </source>
</evidence>
<evidence type="ECO:0000256" key="10">
    <source>
        <dbReference type="ARBA" id="ARBA00023136"/>
    </source>
</evidence>
<feature type="transmembrane region" description="Helical" evidence="14">
    <location>
        <begin position="366"/>
        <end position="385"/>
    </location>
</feature>
<dbReference type="GO" id="GO:0008360">
    <property type="term" value="P:regulation of cell shape"/>
    <property type="evidence" value="ECO:0007669"/>
    <property type="project" value="UniProtKB-KW"/>
</dbReference>
<dbReference type="Proteomes" id="UP000316621">
    <property type="component" value="Chromosome 1"/>
</dbReference>
<reference evidence="16 17" key="1">
    <citation type="journal article" date="2018" name="Science">
        <title>The opium poppy genome and morphinan production.</title>
        <authorList>
            <person name="Guo L."/>
            <person name="Winzer T."/>
            <person name="Yang X."/>
            <person name="Li Y."/>
            <person name="Ning Z."/>
            <person name="He Z."/>
            <person name="Teodor R."/>
            <person name="Lu Y."/>
            <person name="Bowser T.A."/>
            <person name="Graham I.A."/>
            <person name="Ye K."/>
        </authorList>
    </citation>
    <scope>NUCLEOTIDE SEQUENCE [LARGE SCALE GENOMIC DNA]</scope>
    <source>
        <strain evidence="17">cv. HN1</strain>
        <tissue evidence="16">Leaves</tissue>
    </source>
</reference>
<feature type="transmembrane region" description="Helical" evidence="14">
    <location>
        <begin position="1383"/>
        <end position="1400"/>
    </location>
</feature>
<feature type="domain" description="1,3-beta-glucan synthase component FKS1-like" evidence="15">
    <location>
        <begin position="2"/>
        <end position="93"/>
    </location>
</feature>
<evidence type="ECO:0000256" key="1">
    <source>
        <dbReference type="ARBA" id="ARBA00004651"/>
    </source>
</evidence>
<keyword evidence="8" id="KW-0133">Cell shape</keyword>
<comment type="catalytic activity">
    <reaction evidence="13">
        <text>[(1-&gt;3)-beta-D-glucosyl](n) + UDP-alpha-D-glucose = [(1-&gt;3)-beta-D-glucosyl](n+1) + UDP + H(+)</text>
        <dbReference type="Rhea" id="RHEA:21476"/>
        <dbReference type="Rhea" id="RHEA-COMP:11146"/>
        <dbReference type="Rhea" id="RHEA-COMP:14303"/>
        <dbReference type="ChEBI" id="CHEBI:15378"/>
        <dbReference type="ChEBI" id="CHEBI:37671"/>
        <dbReference type="ChEBI" id="CHEBI:58223"/>
        <dbReference type="ChEBI" id="CHEBI:58885"/>
        <dbReference type="EC" id="2.4.1.34"/>
    </reaction>
</comment>
<dbReference type="STRING" id="3469.A0A4Y7ICT8"/>
<evidence type="ECO:0000256" key="8">
    <source>
        <dbReference type="ARBA" id="ARBA00022960"/>
    </source>
</evidence>
<sequence length="1571" mass="182838">MSRLLFYINKMANELYGILYSNAHSASGEPFQPAYQGEESFLQEVITPIYQVMRKETRRNKGGTASHSKWRNYDDLNEYFWSKKCLKLGWPMNRESDFFIHTEKKDPKLQQRANQVTAGERKPKTNFVEVRTFWHLFRSFDRMWIFFILALQAMVIIAWSPSGSPIALFEEDVFKNVLSIFVTWALLGFLQVTLDVILSWKAWGSLKFTQILRYLLKFAVAAVWVVVLPIGYSSSVRNPSGLVKYFSNWVNWQNQSFYSYAIVIFVMPNILAALVFFLPPLRRHMERSNWRIVVLLMWWAQPKLFLGRGMHEDMFSLLKYTMFWILLLICKLAFSFYVEILPLVGPTKMIMGIRIGNYEWHEFFPNVKYNIGVVISIWAPIVLVYFMDTQIWYAIFSTIFGGIHGAFSHLGEIRTLGMLRSRFESVPSAFSKRLVPTSKEESKKDQMDGTWERKNIAKFSQFWNEFISCMRAEDLISNKEKDLLLVPYSSNDVSVVQWPPFLLASKIPIALDMAKDFKGRNDMDLFRKIKNDEYMHSAVIECYETFRDILYGLLEDEEDEALVRHICREVDASLERHCFLKDFRMSELPQLSNKLEKLLNLLKGDHEDIENYKAQIINVLQDIMEIITQDVMTSAHVLEKSHQHQHDDHVKKKQKFENLNLNLMRNRSWMEKVVRLHLLLTVKESAINVPMNLEARRRITFFSNSLFMNMPTAPKVRNMLSFSVLTPYYKEDVLYSEEELNKENEDGISTLFYLQKIYPDEWNNFLERTNAVKDENGGKEKVDLIREWVSYRGQTLFRTVRGMMYYRQALELQCFLDMAEDLAIFGGYRTVNIDHHDDEMAFAARSQAVADMKFTYVVSCQVYGAQKKSGELRDRSCYQNVLNLMLMYPSLRVAYIDDREEMLNGKSERVYYSVLVKGGEKLDEEIYRIKLPGPPTDIGEGKPENQNHAIIFTRGEALQTIDMNQDNYLEEAFKMRNVLEEFLKSRRGERKPTILGLREHIFTGSVSSLAWFMSNQEMSFVTIGQRILANPLRVRFHYGHPDVFDRIFHLTRGGVSKASKVINLSEDIFSGFNSTLRGGYVTHHEYIQVGKGRDVGMNQISQFEAKVANGNGEQTLSRDIYRLGRRFDFFRMLSFYFTTVGFYFSSMVTVLTVYVFLYGRLYLVLSGLEKGVLDDPSIRESKALEAALATQSVFQLGLLLVLPMVMEIGLERGFRTAIGEFIIMQLQLASVFFTFQLGTKAHYFGRTILHGGAKYRATGRGFVVFHAKFADNYRFYSRSHFVKGLELMILLVVYEVYGNSYRSSSLYFFITFSMWFLVGSWLFAPFVFNPSCFEWQKTVDDWTDWKRWMGNRGGIGIQPDRSWESWWDGEQEHLKHTNIRGRLLEILLALRFLIYQYGIVYHLNISRHNKNVLVYGLSWVVMATVLIVLKMVSMGRRRFGTDFQLMFRILKGLLFLGFVSVMAVLFVVCGLTISDLFAGLLGFMPTGWSILLIGQACKPMLKGIGFWESIKGLARAYEYVMGMLIFMPIVILSWFPFVSEFQTRLLFNQAFSRGLQISMILAGKKERTNPN</sequence>
<evidence type="ECO:0000256" key="4">
    <source>
        <dbReference type="ARBA" id="ARBA00022475"/>
    </source>
</evidence>
<proteinExistence type="inferred from homology"/>
<dbReference type="Pfam" id="PF02364">
    <property type="entry name" value="Glucan_synthase"/>
    <property type="match status" value="2"/>
</dbReference>
<dbReference type="Pfam" id="PF25968">
    <property type="entry name" value="CALS1"/>
    <property type="match status" value="1"/>
</dbReference>
<gene>
    <name evidence="16" type="ORF">C5167_038786</name>
</gene>
<feature type="transmembrane region" description="Helical" evidence="14">
    <location>
        <begin position="257"/>
        <end position="278"/>
    </location>
</feature>
<dbReference type="InterPro" id="IPR058851">
    <property type="entry name" value="CALS1_helical"/>
</dbReference>
<keyword evidence="11" id="KW-0961">Cell wall biogenesis/degradation</keyword>
<evidence type="ECO:0000313" key="16">
    <source>
        <dbReference type="EMBL" id="RZC45836.1"/>
    </source>
</evidence>
<feature type="transmembrane region" description="Helical" evidence="14">
    <location>
        <begin position="391"/>
        <end position="410"/>
    </location>
</feature>
<feature type="transmembrane region" description="Helical" evidence="14">
    <location>
        <begin position="1517"/>
        <end position="1537"/>
    </location>
</feature>
<dbReference type="Pfam" id="PF14288">
    <property type="entry name" value="FKS1_dom1"/>
    <property type="match status" value="1"/>
</dbReference>
<dbReference type="GO" id="GO:0005886">
    <property type="term" value="C:plasma membrane"/>
    <property type="evidence" value="ECO:0007669"/>
    <property type="project" value="TreeGrafter"/>
</dbReference>
<feature type="transmembrane region" description="Helical" evidence="14">
    <location>
        <begin position="1412"/>
        <end position="1432"/>
    </location>
</feature>
<keyword evidence="9 14" id="KW-1133">Transmembrane helix</keyword>
<feature type="transmembrane region" description="Helical" evidence="14">
    <location>
        <begin position="1453"/>
        <end position="1473"/>
    </location>
</feature>
<protein>
    <recommendedName>
        <fullName evidence="12">1,3-beta-glucan synthase</fullName>
        <ecNumber evidence="3">2.4.1.34</ecNumber>
    </recommendedName>
    <alternativeName>
        <fullName evidence="12">1,3-beta-glucan synthase</fullName>
    </alternativeName>
</protein>
<evidence type="ECO:0000259" key="15">
    <source>
        <dbReference type="SMART" id="SM01205"/>
    </source>
</evidence>
<comment type="subcellular location">
    <subcellularLocation>
        <location evidence="1">Cell membrane</location>
        <topology evidence="1">Multi-pass membrane protein</topology>
    </subcellularLocation>
</comment>
<dbReference type="GO" id="GO:0003843">
    <property type="term" value="F:1,3-beta-D-glucan synthase activity"/>
    <property type="evidence" value="ECO:0007669"/>
    <property type="project" value="UniProtKB-EC"/>
</dbReference>
<feature type="transmembrane region" description="Helical" evidence="14">
    <location>
        <begin position="1306"/>
        <end position="1328"/>
    </location>
</feature>
<keyword evidence="17" id="KW-1185">Reference proteome</keyword>
<feature type="transmembrane region" description="Helical" evidence="14">
    <location>
        <begin position="181"/>
        <end position="202"/>
    </location>
</feature>
<evidence type="ECO:0000256" key="7">
    <source>
        <dbReference type="ARBA" id="ARBA00022692"/>
    </source>
</evidence>
<dbReference type="PANTHER" id="PTHR12741">
    <property type="entry name" value="LYST-INTERACTING PROTEIN LIP5 DOPAMINE RESPONSIVE PROTEIN DRG-1"/>
    <property type="match status" value="1"/>
</dbReference>
<dbReference type="InterPro" id="IPR026899">
    <property type="entry name" value="FKS1-like_dom1"/>
</dbReference>
<evidence type="ECO:0000256" key="5">
    <source>
        <dbReference type="ARBA" id="ARBA00022676"/>
    </source>
</evidence>
<evidence type="ECO:0000256" key="11">
    <source>
        <dbReference type="ARBA" id="ARBA00023316"/>
    </source>
</evidence>
<comment type="similarity">
    <text evidence="2">Belongs to the glycosyltransferase 48 family.</text>
</comment>
<keyword evidence="5" id="KW-0328">Glycosyltransferase</keyword>
<evidence type="ECO:0000256" key="12">
    <source>
        <dbReference type="ARBA" id="ARBA00032165"/>
    </source>
</evidence>
<evidence type="ECO:0000313" key="17">
    <source>
        <dbReference type="Proteomes" id="UP000316621"/>
    </source>
</evidence>
<evidence type="ECO:0000256" key="3">
    <source>
        <dbReference type="ARBA" id="ARBA00012589"/>
    </source>
</evidence>
<evidence type="ECO:0000256" key="2">
    <source>
        <dbReference type="ARBA" id="ARBA00009040"/>
    </source>
</evidence>
<dbReference type="InterPro" id="IPR003440">
    <property type="entry name" value="Glyco_trans_48_dom"/>
</dbReference>
<feature type="transmembrane region" description="Helical" evidence="14">
    <location>
        <begin position="143"/>
        <end position="161"/>
    </location>
</feature>
<dbReference type="PANTHER" id="PTHR12741:SF16">
    <property type="entry name" value="CALLOSE SYNTHASE 7"/>
    <property type="match status" value="1"/>
</dbReference>
<keyword evidence="6" id="KW-0808">Transferase</keyword>
<keyword evidence="4" id="KW-1003">Cell membrane</keyword>
<accession>A0A4Y7ICT8</accession>
<feature type="transmembrane region" description="Helical" evidence="14">
    <location>
        <begin position="322"/>
        <end position="345"/>
    </location>
</feature>
<evidence type="ECO:0000256" key="14">
    <source>
        <dbReference type="SAM" id="Phobius"/>
    </source>
</evidence>
<feature type="transmembrane region" description="Helical" evidence="14">
    <location>
        <begin position="1135"/>
        <end position="1163"/>
    </location>
</feature>
<name>A0A4Y7ICT8_PAPSO</name>